<evidence type="ECO:0000256" key="3">
    <source>
        <dbReference type="ARBA" id="ARBA00023163"/>
    </source>
</evidence>
<name>A0A410VHR8_9BRAD</name>
<evidence type="ECO:0000256" key="2">
    <source>
        <dbReference type="ARBA" id="ARBA00023125"/>
    </source>
</evidence>
<dbReference type="Gene3D" id="1.10.260.40">
    <property type="entry name" value="lambda repressor-like DNA-binding domains"/>
    <property type="match status" value="1"/>
</dbReference>
<accession>A0A410VHR8</accession>
<dbReference type="RefSeq" id="WP_128929805.1">
    <property type="nucleotide sequence ID" value="NZ_BMHC01000038.1"/>
</dbReference>
<reference evidence="5" key="1">
    <citation type="journal article" date="2014" name="Int. J. Syst. Evol. Microbiol.">
        <title>Complete genome sequence of Corynebacterium casei LMG S-19264T (=DSM 44701T), isolated from a smear-ripened cheese.</title>
        <authorList>
            <consortium name="US DOE Joint Genome Institute (JGI-PGF)"/>
            <person name="Walter F."/>
            <person name="Albersmeier A."/>
            <person name="Kalinowski J."/>
            <person name="Ruckert C."/>
        </authorList>
    </citation>
    <scope>NUCLEOTIDE SEQUENCE</scope>
    <source>
        <strain evidence="5">CGMCC 1.15034</strain>
    </source>
</reference>
<dbReference type="AlphaFoldDB" id="A0A410VHR8"/>
<sequence>MDMRKLVGRNFAKLRKQKRFTQEKFADLSGFTQQYISDLERGRRNPTVVSLFQLASALGVTPVDLIAPDEEARNEGKLAKRK</sequence>
<evidence type="ECO:0000313" key="6">
    <source>
        <dbReference type="EMBL" id="QOZ64399.1"/>
    </source>
</evidence>
<keyword evidence="1" id="KW-0805">Transcription regulation</keyword>
<dbReference type="Pfam" id="PF01381">
    <property type="entry name" value="HTH_3"/>
    <property type="match status" value="1"/>
</dbReference>
<feature type="domain" description="HTH cro/C1-type" evidence="4">
    <location>
        <begin position="11"/>
        <end position="65"/>
    </location>
</feature>
<dbReference type="PANTHER" id="PTHR46797">
    <property type="entry name" value="HTH-TYPE TRANSCRIPTIONAL REGULATOR"/>
    <property type="match status" value="1"/>
</dbReference>
<dbReference type="EMBL" id="BMHC01000038">
    <property type="protein sequence ID" value="GGI34112.1"/>
    <property type="molecule type" value="Genomic_DNA"/>
</dbReference>
<dbReference type="EMBL" id="CP030058">
    <property type="protein sequence ID" value="QOZ64399.1"/>
    <property type="molecule type" value="Genomic_DNA"/>
</dbReference>
<evidence type="ECO:0000313" key="8">
    <source>
        <dbReference type="Proteomes" id="UP000625079"/>
    </source>
</evidence>
<dbReference type="GO" id="GO:0003700">
    <property type="term" value="F:DNA-binding transcription factor activity"/>
    <property type="evidence" value="ECO:0007669"/>
    <property type="project" value="TreeGrafter"/>
</dbReference>
<evidence type="ECO:0000313" key="7">
    <source>
        <dbReference type="Proteomes" id="UP000593880"/>
    </source>
</evidence>
<dbReference type="OrthoDB" id="9815697at2"/>
<keyword evidence="3" id="KW-0804">Transcription</keyword>
<dbReference type="GO" id="GO:0003677">
    <property type="term" value="F:DNA binding"/>
    <property type="evidence" value="ECO:0007669"/>
    <property type="project" value="UniProtKB-KW"/>
</dbReference>
<proteinExistence type="predicted"/>
<dbReference type="InterPro" id="IPR010982">
    <property type="entry name" value="Lambda_DNA-bd_dom_sf"/>
</dbReference>
<reference evidence="5" key="3">
    <citation type="submission" date="2022-12" db="EMBL/GenBank/DDBJ databases">
        <authorList>
            <person name="Sun Q."/>
            <person name="Zhou Y."/>
        </authorList>
    </citation>
    <scope>NUCLEOTIDE SEQUENCE</scope>
    <source>
        <strain evidence="5">CGMCC 1.15034</strain>
    </source>
</reference>
<keyword evidence="6" id="KW-0614">Plasmid</keyword>
<evidence type="ECO:0000259" key="4">
    <source>
        <dbReference type="PROSITE" id="PS50943"/>
    </source>
</evidence>
<dbReference type="PROSITE" id="PS50943">
    <property type="entry name" value="HTH_CROC1"/>
    <property type="match status" value="1"/>
</dbReference>
<protein>
    <submittedName>
        <fullName evidence="5 6">Transcriptional regulator</fullName>
    </submittedName>
</protein>
<gene>
    <name evidence="5" type="ORF">GCM10010987_77790</name>
    <name evidence="6" type="ORF">XH86_37300</name>
</gene>
<evidence type="ECO:0000256" key="1">
    <source>
        <dbReference type="ARBA" id="ARBA00023015"/>
    </source>
</evidence>
<keyword evidence="2" id="KW-0238">DNA-binding</keyword>
<reference evidence="6 7" key="2">
    <citation type="submission" date="2018-06" db="EMBL/GenBank/DDBJ databases">
        <title>Comparative genomics of rhizobia nodulating Arachis hypogaea in China.</title>
        <authorList>
            <person name="Li Y."/>
        </authorList>
    </citation>
    <scope>NUCLEOTIDE SEQUENCE [LARGE SCALE GENOMIC DNA]</scope>
    <source>
        <strain evidence="6 7">CCBAU 51658</strain>
        <plasmid evidence="6 7">unnamed</plasmid>
    </source>
</reference>
<dbReference type="Proteomes" id="UP000625079">
    <property type="component" value="Unassembled WGS sequence"/>
</dbReference>
<dbReference type="PANTHER" id="PTHR46797:SF23">
    <property type="entry name" value="HTH-TYPE TRANSCRIPTIONAL REGULATOR SUTR"/>
    <property type="match status" value="1"/>
</dbReference>
<keyword evidence="7" id="KW-1185">Reference proteome</keyword>
<organism evidence="5 8">
    <name type="scientific">Bradyrhizobium guangdongense</name>
    <dbReference type="NCBI Taxonomy" id="1325090"/>
    <lineage>
        <taxon>Bacteria</taxon>
        <taxon>Pseudomonadati</taxon>
        <taxon>Pseudomonadota</taxon>
        <taxon>Alphaproteobacteria</taxon>
        <taxon>Hyphomicrobiales</taxon>
        <taxon>Nitrobacteraceae</taxon>
        <taxon>Bradyrhizobium</taxon>
    </lineage>
</organism>
<dbReference type="GO" id="GO:0005829">
    <property type="term" value="C:cytosol"/>
    <property type="evidence" value="ECO:0007669"/>
    <property type="project" value="TreeGrafter"/>
</dbReference>
<evidence type="ECO:0000313" key="5">
    <source>
        <dbReference type="EMBL" id="GGI34112.1"/>
    </source>
</evidence>
<dbReference type="SUPFAM" id="SSF47413">
    <property type="entry name" value="lambda repressor-like DNA-binding domains"/>
    <property type="match status" value="1"/>
</dbReference>
<dbReference type="Proteomes" id="UP000593880">
    <property type="component" value="Plasmid unnamed"/>
</dbReference>
<dbReference type="InterPro" id="IPR050807">
    <property type="entry name" value="TransReg_Diox_bact_type"/>
</dbReference>
<dbReference type="SMART" id="SM00530">
    <property type="entry name" value="HTH_XRE"/>
    <property type="match status" value="1"/>
</dbReference>
<dbReference type="CDD" id="cd00093">
    <property type="entry name" value="HTH_XRE"/>
    <property type="match status" value="1"/>
</dbReference>
<dbReference type="InterPro" id="IPR001387">
    <property type="entry name" value="Cro/C1-type_HTH"/>
</dbReference>
<geneLocation type="plasmid" evidence="6 7">
    <name>unnamed</name>
</geneLocation>